<keyword evidence="17 19" id="KW-0472">Membrane</keyword>
<dbReference type="PROSITE" id="PS00154">
    <property type="entry name" value="ATPASE_E1_E2"/>
    <property type="match status" value="1"/>
</dbReference>
<dbReference type="Gene3D" id="1.20.1110.10">
    <property type="entry name" value="Calcium-transporting ATPase, transmembrane domain"/>
    <property type="match status" value="1"/>
</dbReference>
<dbReference type="SMART" id="SM00831">
    <property type="entry name" value="Cation_ATPase_N"/>
    <property type="match status" value="1"/>
</dbReference>
<keyword evidence="12" id="KW-0067">ATP-binding</keyword>
<dbReference type="InterPro" id="IPR023298">
    <property type="entry name" value="ATPase_P-typ_TM_dom_sf"/>
</dbReference>
<feature type="transmembrane region" description="Helical" evidence="19">
    <location>
        <begin position="777"/>
        <end position="798"/>
    </location>
</feature>
<dbReference type="InterPro" id="IPR005782">
    <property type="entry name" value="P-type_ATPase_IIA"/>
</dbReference>
<evidence type="ECO:0000313" key="22">
    <source>
        <dbReference type="Proteomes" id="UP000252100"/>
    </source>
</evidence>
<dbReference type="CDD" id="cd02089">
    <property type="entry name" value="P-type_ATPase_Ca_prok"/>
    <property type="match status" value="1"/>
</dbReference>
<feature type="transmembrane region" description="Helical" evidence="19">
    <location>
        <begin position="244"/>
        <end position="262"/>
    </location>
</feature>
<dbReference type="NCBIfam" id="TIGR01494">
    <property type="entry name" value="ATPase_P-type"/>
    <property type="match status" value="3"/>
</dbReference>
<keyword evidence="5" id="KW-1003">Cell membrane</keyword>
<evidence type="ECO:0000256" key="14">
    <source>
        <dbReference type="ARBA" id="ARBA00022967"/>
    </source>
</evidence>
<dbReference type="FunFam" id="3.40.50.1000:FF:000001">
    <property type="entry name" value="Phospholipid-transporting ATPase IC"/>
    <property type="match status" value="1"/>
</dbReference>
<feature type="transmembrane region" description="Helical" evidence="19">
    <location>
        <begin position="874"/>
        <end position="893"/>
    </location>
</feature>
<evidence type="ECO:0000259" key="20">
    <source>
        <dbReference type="SMART" id="SM00831"/>
    </source>
</evidence>
<name>A0A345BWW5_9BACI</name>
<evidence type="ECO:0000313" key="21">
    <source>
        <dbReference type="EMBL" id="AXF55446.1"/>
    </source>
</evidence>
<comment type="catalytic activity">
    <reaction evidence="18">
        <text>Ca(2+)(in) + ATP + H2O = Ca(2+)(out) + ADP + phosphate + H(+)</text>
        <dbReference type="Rhea" id="RHEA:18105"/>
        <dbReference type="ChEBI" id="CHEBI:15377"/>
        <dbReference type="ChEBI" id="CHEBI:15378"/>
        <dbReference type="ChEBI" id="CHEBI:29108"/>
        <dbReference type="ChEBI" id="CHEBI:30616"/>
        <dbReference type="ChEBI" id="CHEBI:43474"/>
        <dbReference type="ChEBI" id="CHEBI:456216"/>
        <dbReference type="EC" id="7.2.2.10"/>
    </reaction>
</comment>
<evidence type="ECO:0000256" key="16">
    <source>
        <dbReference type="ARBA" id="ARBA00023065"/>
    </source>
</evidence>
<feature type="transmembrane region" description="Helical" evidence="19">
    <location>
        <begin position="804"/>
        <end position="821"/>
    </location>
</feature>
<keyword evidence="22" id="KW-1185">Reference proteome</keyword>
<dbReference type="Pfam" id="PF13246">
    <property type="entry name" value="Cation_ATPase"/>
    <property type="match status" value="1"/>
</dbReference>
<keyword evidence="14" id="KW-1278">Translocase</keyword>
<organism evidence="21 22">
    <name type="scientific">Salicibibacter kimchii</name>
    <dbReference type="NCBI Taxonomy" id="2099786"/>
    <lineage>
        <taxon>Bacteria</taxon>
        <taxon>Bacillati</taxon>
        <taxon>Bacillota</taxon>
        <taxon>Bacilli</taxon>
        <taxon>Bacillales</taxon>
        <taxon>Bacillaceae</taxon>
        <taxon>Salicibibacter</taxon>
    </lineage>
</organism>
<keyword evidence="13" id="KW-0460">Magnesium</keyword>
<dbReference type="SFLD" id="SFLDS00003">
    <property type="entry name" value="Haloacid_Dehalogenase"/>
    <property type="match status" value="1"/>
</dbReference>
<dbReference type="FunFam" id="3.40.50.1000:FF:000028">
    <property type="entry name" value="Calcium-transporting P-type ATPase, putative"/>
    <property type="match status" value="1"/>
</dbReference>
<dbReference type="GO" id="GO:0140352">
    <property type="term" value="P:export from cell"/>
    <property type="evidence" value="ECO:0007669"/>
    <property type="project" value="UniProtKB-ARBA"/>
</dbReference>
<evidence type="ECO:0000256" key="4">
    <source>
        <dbReference type="ARBA" id="ARBA00022448"/>
    </source>
</evidence>
<evidence type="ECO:0000256" key="9">
    <source>
        <dbReference type="ARBA" id="ARBA00022723"/>
    </source>
</evidence>
<dbReference type="NCBIfam" id="TIGR01116">
    <property type="entry name" value="ATPase-IIA1_Ca"/>
    <property type="match status" value="1"/>
</dbReference>
<dbReference type="SUPFAM" id="SSF81653">
    <property type="entry name" value="Calcium ATPase, transduction domain A"/>
    <property type="match status" value="1"/>
</dbReference>
<dbReference type="GO" id="GO:0005524">
    <property type="term" value="F:ATP binding"/>
    <property type="evidence" value="ECO:0007669"/>
    <property type="project" value="UniProtKB-KW"/>
</dbReference>
<dbReference type="AlphaFoldDB" id="A0A345BWW5"/>
<dbReference type="SUPFAM" id="SSF81660">
    <property type="entry name" value="Metal cation-transporting ATPase, ATP-binding domain N"/>
    <property type="match status" value="1"/>
</dbReference>
<sequence length="899" mass="97755">MKWHQTDPYALYKSISTDISTGLNNQEAARRLQKHGANKLLEEKRTPWPILFLEQFKDFMVIILLVATFVSGLLGEFIDALVIIGIVTVNALLGFAQERKAENSLHALKELSAPEVNVLRDGRWQSLPSADVVPGDIIQLDNGDRISADIRLVETTRLAIEESSLTGESLPAEKDAAPIASDSVPLADRHNMAFAGTMVSRGRGKGVVVDTGMKTEMGKIAHLLQSTETTMTPLQHRLAQLGKILIAGAIVLTALVVFLGILQGQPMYQMFIAGVSLAVAAIPEGLPAIVTVALALGVQRMIRHKAIVRRLPAVETLGCASVICSDKTGTLTKNDMTVTKLWTWSEEWAIEGEGLDASFHSDRNVETPAKSHEVSDLLMYGLVCNNAEMIKKEEPTRGSTIQKHEDVEITGEPTEAALVLAAGRAGLFPENAARRFHRLDEIPFDSTRKRMTVIVKDQNGRRFVITKGAPDVLISKCATARINGEDRPLTPALRAEWEKTVSRMAKQALRTIAIAVKPLSEAVNYEAVDVEKDMTLLGLQAMMDPPRSDVKNAIKQCREAGIKTVMITGDHVETARAVASDLDMLPAHGEVLTGEQLDAMDDPTLHAAVGKTYVFARVSPEHKLRIVKAVQENGHVVAMTGDGVNDAPALKAADIGVAMGRSGTDVAKEASALVLGDDKFSTIKAAIEEGRNIYDNIRKFIRYMLASNVGEILVMLFALLLGLPLPLVAIQILWINLVTDGLPAMALGVDRAESDVMKREPRHPREGIFARGLGTKVLTRGLLIGLVSLAAFVITLYGTGIPELTHAQTVAFATLVMAQLIHVFDCRSEYSVFHRSPFENKALLWAVISSVVLMLIVIYVPVLQPIFYTTALGLYDWLLILGLSAIPTIALAGSGMRKK</sequence>
<evidence type="ECO:0000256" key="8">
    <source>
        <dbReference type="ARBA" id="ARBA00022692"/>
    </source>
</evidence>
<dbReference type="KEGG" id="rue:DT065_05025"/>
<evidence type="ECO:0000256" key="7">
    <source>
        <dbReference type="ARBA" id="ARBA00022568"/>
    </source>
</evidence>
<dbReference type="Proteomes" id="UP000252100">
    <property type="component" value="Chromosome"/>
</dbReference>
<evidence type="ECO:0000256" key="18">
    <source>
        <dbReference type="ARBA" id="ARBA00048694"/>
    </source>
</evidence>
<reference evidence="21 22" key="1">
    <citation type="journal article" date="2018" name="J. Microbiol.">
        <title>Salicibibacter kimchii gen. nov., sp. nov., a moderately halophilic and alkalitolerant bacterium in the family Bacillaceae, isolated from kimchi.</title>
        <authorList>
            <person name="Jang J.Y."/>
            <person name="Oh Y.J."/>
            <person name="Lim S.K."/>
            <person name="Park H.K."/>
            <person name="Lee C."/>
            <person name="Kim J.Y."/>
            <person name="Lee M.A."/>
            <person name="Choi H.J."/>
        </authorList>
    </citation>
    <scope>NUCLEOTIDE SEQUENCE [LARGE SCALE GENOMIC DNA]</scope>
    <source>
        <strain evidence="21 22">NKC1-1</strain>
    </source>
</reference>
<evidence type="ECO:0000256" key="2">
    <source>
        <dbReference type="ARBA" id="ARBA00005675"/>
    </source>
</evidence>
<keyword evidence="8 19" id="KW-0812">Transmembrane</keyword>
<keyword evidence="11" id="KW-0106">Calcium</keyword>
<keyword evidence="7" id="KW-0109">Calcium transport</keyword>
<keyword evidence="9" id="KW-0479">Metal-binding</keyword>
<feature type="domain" description="Cation-transporting P-type ATPase N-terminal" evidence="20">
    <location>
        <begin position="2"/>
        <end position="76"/>
    </location>
</feature>
<dbReference type="SFLD" id="SFLDG00002">
    <property type="entry name" value="C1.7:_P-type_atpase_like"/>
    <property type="match status" value="1"/>
</dbReference>
<dbReference type="InterPro" id="IPR044492">
    <property type="entry name" value="P_typ_ATPase_HD_dom"/>
</dbReference>
<dbReference type="GO" id="GO:0005886">
    <property type="term" value="C:plasma membrane"/>
    <property type="evidence" value="ECO:0007669"/>
    <property type="project" value="UniProtKB-SubCell"/>
</dbReference>
<dbReference type="GO" id="GO:0046872">
    <property type="term" value="F:metal ion binding"/>
    <property type="evidence" value="ECO:0007669"/>
    <property type="project" value="UniProtKB-KW"/>
</dbReference>
<dbReference type="InterPro" id="IPR004014">
    <property type="entry name" value="ATPase_P-typ_cation-transptr_N"/>
</dbReference>
<dbReference type="Gene3D" id="2.70.150.10">
    <property type="entry name" value="Calcium-transporting ATPase, cytoplasmic transduction domain A"/>
    <property type="match status" value="1"/>
</dbReference>
<dbReference type="FunFam" id="1.20.1110.10:FF:000065">
    <property type="entry name" value="Sarcoplasmic/endoplasmic reticulum calcium ATPase 1"/>
    <property type="match status" value="1"/>
</dbReference>
<keyword evidence="4" id="KW-0813">Transport</keyword>
<keyword evidence="15 19" id="KW-1133">Transmembrane helix</keyword>
<dbReference type="PRINTS" id="PR00120">
    <property type="entry name" value="HATPASE"/>
</dbReference>
<dbReference type="OrthoDB" id="9813266at2"/>
<dbReference type="InterPro" id="IPR008250">
    <property type="entry name" value="ATPase_P-typ_transduc_dom_A_sf"/>
</dbReference>
<protein>
    <recommendedName>
        <fullName evidence="3">P-type Ca(2+) transporter</fullName>
        <ecNumber evidence="3">7.2.2.10</ecNumber>
    </recommendedName>
</protein>
<dbReference type="InterPro" id="IPR001757">
    <property type="entry name" value="P_typ_ATPase"/>
</dbReference>
<evidence type="ECO:0000256" key="12">
    <source>
        <dbReference type="ARBA" id="ARBA00022840"/>
    </source>
</evidence>
<dbReference type="InterPro" id="IPR036412">
    <property type="entry name" value="HAD-like_sf"/>
</dbReference>
<gene>
    <name evidence="21" type="ORF">DT065_05025</name>
</gene>
<keyword evidence="16" id="KW-0406">Ion transport</keyword>
<dbReference type="SUPFAM" id="SSF81665">
    <property type="entry name" value="Calcium ATPase, transmembrane domain M"/>
    <property type="match status" value="1"/>
</dbReference>
<dbReference type="EC" id="7.2.2.10" evidence="3"/>
<evidence type="ECO:0000256" key="3">
    <source>
        <dbReference type="ARBA" id="ARBA00012790"/>
    </source>
</evidence>
<dbReference type="Pfam" id="PF00689">
    <property type="entry name" value="Cation_ATPase_C"/>
    <property type="match status" value="1"/>
</dbReference>
<evidence type="ECO:0000256" key="10">
    <source>
        <dbReference type="ARBA" id="ARBA00022741"/>
    </source>
</evidence>
<accession>A0A345BWW5</accession>
<dbReference type="Pfam" id="PF00122">
    <property type="entry name" value="E1-E2_ATPase"/>
    <property type="match status" value="1"/>
</dbReference>
<dbReference type="Pfam" id="PF00690">
    <property type="entry name" value="Cation_ATPase_N"/>
    <property type="match status" value="1"/>
</dbReference>
<feature type="transmembrane region" description="Helical" evidence="19">
    <location>
        <begin position="727"/>
        <end position="749"/>
    </location>
</feature>
<comment type="similarity">
    <text evidence="2">Belongs to the cation transport ATPase (P-type) (TC 3.A.3) family. Type IIA subfamily.</text>
</comment>
<dbReference type="InterPro" id="IPR006068">
    <property type="entry name" value="ATPase_P-typ_cation-transptr_C"/>
</dbReference>
<feature type="transmembrane region" description="Helical" evidence="19">
    <location>
        <begin position="268"/>
        <end position="296"/>
    </location>
</feature>
<dbReference type="GO" id="GO:0005388">
    <property type="term" value="F:P-type calcium transporter activity"/>
    <property type="evidence" value="ECO:0007669"/>
    <property type="project" value="UniProtKB-EC"/>
</dbReference>
<feature type="transmembrane region" description="Helical" evidence="19">
    <location>
        <begin position="700"/>
        <end position="721"/>
    </location>
</feature>
<dbReference type="GO" id="GO:0016887">
    <property type="term" value="F:ATP hydrolysis activity"/>
    <property type="evidence" value="ECO:0007669"/>
    <property type="project" value="InterPro"/>
</dbReference>
<evidence type="ECO:0000256" key="15">
    <source>
        <dbReference type="ARBA" id="ARBA00022989"/>
    </source>
</evidence>
<proteinExistence type="inferred from homology"/>
<dbReference type="InterPro" id="IPR050510">
    <property type="entry name" value="Cation_transp_ATPase_P-type"/>
</dbReference>
<evidence type="ECO:0000256" key="1">
    <source>
        <dbReference type="ARBA" id="ARBA00004651"/>
    </source>
</evidence>
<evidence type="ECO:0000256" key="13">
    <source>
        <dbReference type="ARBA" id="ARBA00022842"/>
    </source>
</evidence>
<feature type="transmembrane region" description="Helical" evidence="19">
    <location>
        <begin position="842"/>
        <end position="862"/>
    </location>
</feature>
<dbReference type="SUPFAM" id="SSF56784">
    <property type="entry name" value="HAD-like"/>
    <property type="match status" value="1"/>
</dbReference>
<evidence type="ECO:0000256" key="6">
    <source>
        <dbReference type="ARBA" id="ARBA00022553"/>
    </source>
</evidence>
<keyword evidence="6" id="KW-0597">Phosphoprotein</keyword>
<dbReference type="PANTHER" id="PTHR43294:SF21">
    <property type="entry name" value="CATION TRANSPORTING ATPASE"/>
    <property type="match status" value="1"/>
</dbReference>
<dbReference type="RefSeq" id="WP_114371439.1">
    <property type="nucleotide sequence ID" value="NZ_CP031092.1"/>
</dbReference>
<evidence type="ECO:0000256" key="5">
    <source>
        <dbReference type="ARBA" id="ARBA00022475"/>
    </source>
</evidence>
<dbReference type="InterPro" id="IPR018303">
    <property type="entry name" value="ATPase_P-typ_P_site"/>
</dbReference>
<dbReference type="InterPro" id="IPR023299">
    <property type="entry name" value="ATPase_P-typ_cyto_dom_N"/>
</dbReference>
<dbReference type="InterPro" id="IPR059000">
    <property type="entry name" value="ATPase_P-type_domA"/>
</dbReference>
<dbReference type="SFLD" id="SFLDF00027">
    <property type="entry name" value="p-type_atpase"/>
    <property type="match status" value="1"/>
</dbReference>
<evidence type="ECO:0000256" key="17">
    <source>
        <dbReference type="ARBA" id="ARBA00023136"/>
    </source>
</evidence>
<dbReference type="InterPro" id="IPR023214">
    <property type="entry name" value="HAD_sf"/>
</dbReference>
<evidence type="ECO:0000256" key="19">
    <source>
        <dbReference type="SAM" id="Phobius"/>
    </source>
</evidence>
<evidence type="ECO:0000256" key="11">
    <source>
        <dbReference type="ARBA" id="ARBA00022837"/>
    </source>
</evidence>
<dbReference type="PANTHER" id="PTHR43294">
    <property type="entry name" value="SODIUM/POTASSIUM-TRANSPORTING ATPASE SUBUNIT ALPHA"/>
    <property type="match status" value="1"/>
</dbReference>
<keyword evidence="10" id="KW-0547">Nucleotide-binding</keyword>
<dbReference type="EMBL" id="CP031092">
    <property type="protein sequence ID" value="AXF55446.1"/>
    <property type="molecule type" value="Genomic_DNA"/>
</dbReference>
<dbReference type="PRINTS" id="PR00119">
    <property type="entry name" value="CATATPASE"/>
</dbReference>
<comment type="subcellular location">
    <subcellularLocation>
        <location evidence="1">Cell membrane</location>
        <topology evidence="1">Multi-pass membrane protein</topology>
    </subcellularLocation>
</comment>
<feature type="transmembrane region" description="Helical" evidence="19">
    <location>
        <begin position="48"/>
        <end position="71"/>
    </location>
</feature>
<dbReference type="Gene3D" id="3.40.1110.10">
    <property type="entry name" value="Calcium-transporting ATPase, cytoplasmic domain N"/>
    <property type="match status" value="1"/>
</dbReference>
<dbReference type="Gene3D" id="3.40.50.1000">
    <property type="entry name" value="HAD superfamily/HAD-like"/>
    <property type="match status" value="1"/>
</dbReference>
<dbReference type="FunFam" id="2.70.150.10:FF:000016">
    <property type="entry name" value="Calcium-transporting P-type ATPase putative"/>
    <property type="match status" value="1"/>
</dbReference>